<dbReference type="PATRIC" id="fig|1121015.4.peg.2648"/>
<protein>
    <recommendedName>
        <fullName evidence="4">Phosphoglycerate mutase</fullName>
    </recommendedName>
</protein>
<evidence type="ECO:0000313" key="2">
    <source>
        <dbReference type="EMBL" id="KFN41213.1"/>
    </source>
</evidence>
<sequence length="171" mass="18325">MRFFLPILLLIAFASAAAVAATPDTVVIVVRHAEKAKSDSTDPGLSEVGVLRAHALAARLAEHPVNAAYVTQYRRTQLTAEPTARANHLQAEELAVDADNAATYGPTLAGLIRKKHRGQTVLVVGHSNTVPDLVKALAGVDIAPIEENEFDRLYVITLPTKGDAKVLALRY</sequence>
<gene>
    <name evidence="2" type="ORF">N789_04820</name>
</gene>
<evidence type="ECO:0008006" key="4">
    <source>
        <dbReference type="Google" id="ProtNLM"/>
    </source>
</evidence>
<dbReference type="SUPFAM" id="SSF53254">
    <property type="entry name" value="Phosphoglycerate mutase-like"/>
    <property type="match status" value="1"/>
</dbReference>
<proteinExistence type="predicted"/>
<dbReference type="Proteomes" id="UP000029385">
    <property type="component" value="Unassembled WGS sequence"/>
</dbReference>
<dbReference type="STRING" id="1121015.GCA_000420545_00237"/>
<name>A0A091ALY7_9GAMM</name>
<dbReference type="Pfam" id="PF00300">
    <property type="entry name" value="His_Phos_1"/>
    <property type="match status" value="1"/>
</dbReference>
<feature type="signal peptide" evidence="1">
    <location>
        <begin position="1"/>
        <end position="20"/>
    </location>
</feature>
<dbReference type="EMBL" id="AVCI01000045">
    <property type="protein sequence ID" value="KFN41213.1"/>
    <property type="molecule type" value="Genomic_DNA"/>
</dbReference>
<reference evidence="2 3" key="1">
    <citation type="submission" date="2013-09" db="EMBL/GenBank/DDBJ databases">
        <title>Genome sequencing of Arenimonas oryziterrae.</title>
        <authorList>
            <person name="Chen F."/>
            <person name="Wang G."/>
        </authorList>
    </citation>
    <scope>NUCLEOTIDE SEQUENCE [LARGE SCALE GENOMIC DNA]</scope>
    <source>
        <strain evidence="2 3">YC6267</strain>
    </source>
</reference>
<keyword evidence="3" id="KW-1185">Reference proteome</keyword>
<feature type="chain" id="PRO_5001868566" description="Phosphoglycerate mutase" evidence="1">
    <location>
        <begin position="21"/>
        <end position="171"/>
    </location>
</feature>
<dbReference type="AlphaFoldDB" id="A0A091ALY7"/>
<keyword evidence="1" id="KW-0732">Signal</keyword>
<dbReference type="eggNOG" id="COG0406">
    <property type="taxonomic scope" value="Bacteria"/>
</dbReference>
<comment type="caution">
    <text evidence="2">The sequence shown here is derived from an EMBL/GenBank/DDBJ whole genome shotgun (WGS) entry which is preliminary data.</text>
</comment>
<dbReference type="InterPro" id="IPR013078">
    <property type="entry name" value="His_Pase_superF_clade-1"/>
</dbReference>
<evidence type="ECO:0000256" key="1">
    <source>
        <dbReference type="SAM" id="SignalP"/>
    </source>
</evidence>
<organism evidence="2 3">
    <name type="scientific">Arenimonas oryziterrae DSM 21050 = YC6267</name>
    <dbReference type="NCBI Taxonomy" id="1121015"/>
    <lineage>
        <taxon>Bacteria</taxon>
        <taxon>Pseudomonadati</taxon>
        <taxon>Pseudomonadota</taxon>
        <taxon>Gammaproteobacteria</taxon>
        <taxon>Lysobacterales</taxon>
        <taxon>Lysobacteraceae</taxon>
        <taxon>Arenimonas</taxon>
    </lineage>
</organism>
<dbReference type="RefSeq" id="WP_022967910.1">
    <property type="nucleotide sequence ID" value="NZ_ATVD01000001.1"/>
</dbReference>
<dbReference type="OrthoDB" id="3296006at2"/>
<dbReference type="CDD" id="cd07067">
    <property type="entry name" value="HP_PGM_like"/>
    <property type="match status" value="1"/>
</dbReference>
<accession>A0A091ALY7</accession>
<dbReference type="InterPro" id="IPR029033">
    <property type="entry name" value="His_PPase_superfam"/>
</dbReference>
<dbReference type="Gene3D" id="3.40.50.1240">
    <property type="entry name" value="Phosphoglycerate mutase-like"/>
    <property type="match status" value="1"/>
</dbReference>
<dbReference type="SMART" id="SM00855">
    <property type="entry name" value="PGAM"/>
    <property type="match status" value="1"/>
</dbReference>
<evidence type="ECO:0000313" key="3">
    <source>
        <dbReference type="Proteomes" id="UP000029385"/>
    </source>
</evidence>